<dbReference type="AlphaFoldDB" id="M3AHI7"/>
<keyword evidence="2" id="KW-1185">Reference proteome</keyword>
<dbReference type="EMBL" id="AONQ01000001">
    <property type="protein sequence ID" value="EME72019.1"/>
    <property type="molecule type" value="Genomic_DNA"/>
</dbReference>
<sequence length="148" mass="15823">MGMDVVARRRLHLKIPGILPEVDGIKASRFEGMTVRVVGEEIVDCMGQFRRGGLEHLPEIDGRLEGVTDQEPLVGAHTKTSECQGGCSPTAKGIDDGAKRLWVGAEEPELIGDLALPPKIVEGAMIGDGERSGCPGEDACVTQRLINH</sequence>
<protein>
    <submittedName>
        <fullName evidence="1">Uncharacterized protein</fullName>
    </submittedName>
</protein>
<reference evidence="1 2" key="1">
    <citation type="journal article" date="2014" name="Genome Announc.">
        <title>Draft Genome Sequence of Magnetospirillum sp. Strain SO-1, a Freshwater Magnetotactic Bacterium Isolated from the Ol'khovka River, Russia.</title>
        <authorList>
            <person name="Grouzdev D.S."/>
            <person name="Dziuba M.V."/>
            <person name="Sukhacheva M.S."/>
            <person name="Mardanov A.V."/>
            <person name="Beletskiy A.V."/>
            <person name="Kuznetsov B.B."/>
            <person name="Skryabin K.G."/>
        </authorList>
    </citation>
    <scope>NUCLEOTIDE SEQUENCE [LARGE SCALE GENOMIC DNA]</scope>
    <source>
        <strain evidence="1 2">SO-1</strain>
    </source>
</reference>
<organism evidence="1 2">
    <name type="scientific">Paramagnetospirillum caucaseum</name>
    <dbReference type="NCBI Taxonomy" id="1244869"/>
    <lineage>
        <taxon>Bacteria</taxon>
        <taxon>Pseudomonadati</taxon>
        <taxon>Pseudomonadota</taxon>
        <taxon>Alphaproteobacteria</taxon>
        <taxon>Rhodospirillales</taxon>
        <taxon>Magnetospirillaceae</taxon>
        <taxon>Paramagnetospirillum</taxon>
    </lineage>
</organism>
<evidence type="ECO:0000313" key="2">
    <source>
        <dbReference type="Proteomes" id="UP000011744"/>
    </source>
</evidence>
<evidence type="ECO:0000313" key="1">
    <source>
        <dbReference type="EMBL" id="EME72019.1"/>
    </source>
</evidence>
<name>M3AHI7_9PROT</name>
<proteinExistence type="predicted"/>
<gene>
    <name evidence="1" type="ORF">H261_00530</name>
</gene>
<accession>M3AHI7</accession>
<dbReference type="Proteomes" id="UP000011744">
    <property type="component" value="Unassembled WGS sequence"/>
</dbReference>
<comment type="caution">
    <text evidence="1">The sequence shown here is derived from an EMBL/GenBank/DDBJ whole genome shotgun (WGS) entry which is preliminary data.</text>
</comment>